<dbReference type="InterPro" id="IPR005908">
    <property type="entry name" value="G1P_thy_trans_l"/>
</dbReference>
<dbReference type="GO" id="GO:0016740">
    <property type="term" value="F:transferase activity"/>
    <property type="evidence" value="ECO:0007669"/>
    <property type="project" value="UniProtKB-KW"/>
</dbReference>
<dbReference type="CDD" id="cd04189">
    <property type="entry name" value="G1P_TT_long"/>
    <property type="match status" value="1"/>
</dbReference>
<name>A0A1E5PES8_9ACTN</name>
<dbReference type="EMBL" id="MEHJ01000001">
    <property type="protein sequence ID" value="OEJ27995.1"/>
    <property type="molecule type" value="Genomic_DNA"/>
</dbReference>
<feature type="domain" description="Nucleotidyl transferase" evidence="1">
    <location>
        <begin position="2"/>
        <end position="235"/>
    </location>
</feature>
<dbReference type="PANTHER" id="PTHR42883">
    <property type="entry name" value="GLUCOSE-1-PHOSPHATE THYMIDYLTRANSFERASE"/>
    <property type="match status" value="1"/>
</dbReference>
<dbReference type="Gene3D" id="2.160.10.10">
    <property type="entry name" value="Hexapeptide repeat proteins"/>
    <property type="match status" value="1"/>
</dbReference>
<dbReference type="Gene3D" id="3.90.550.10">
    <property type="entry name" value="Spore Coat Polysaccharide Biosynthesis Protein SpsA, Chain A"/>
    <property type="match status" value="1"/>
</dbReference>
<accession>A0A1E5PES8</accession>
<dbReference type="AlphaFoldDB" id="A0A1E5PES8"/>
<evidence type="ECO:0000259" key="1">
    <source>
        <dbReference type="Pfam" id="PF00483"/>
    </source>
</evidence>
<proteinExistence type="predicted"/>
<dbReference type="PANTHER" id="PTHR42883:SF2">
    <property type="entry name" value="THYMIDYLYLTRANSFERASE"/>
    <property type="match status" value="1"/>
</dbReference>
<dbReference type="InterPro" id="IPR005835">
    <property type="entry name" value="NTP_transferase_dom"/>
</dbReference>
<dbReference type="NCBIfam" id="TIGR01208">
    <property type="entry name" value="rmlA_long"/>
    <property type="match status" value="1"/>
</dbReference>
<dbReference type="SUPFAM" id="SSF53448">
    <property type="entry name" value="Nucleotide-diphospho-sugar transferases"/>
    <property type="match status" value="1"/>
</dbReference>
<dbReference type="Proteomes" id="UP000095759">
    <property type="component" value="Unassembled WGS sequence"/>
</dbReference>
<comment type="caution">
    <text evidence="2">The sequence shown here is derived from an EMBL/GenBank/DDBJ whole genome shotgun (WGS) entry which is preliminary data.</text>
</comment>
<keyword evidence="3" id="KW-1185">Reference proteome</keyword>
<dbReference type="STRING" id="285458.BGM19_07425"/>
<dbReference type="RefSeq" id="WP_069929844.1">
    <property type="nucleotide sequence ID" value="NZ_MEHI01000001.1"/>
</dbReference>
<dbReference type="OrthoDB" id="9803871at2"/>
<evidence type="ECO:0000313" key="2">
    <source>
        <dbReference type="EMBL" id="OEJ27995.1"/>
    </source>
</evidence>
<protein>
    <submittedName>
        <fullName evidence="2">Glucose-1-phosphate thymidylyltransferase</fullName>
    </submittedName>
</protein>
<dbReference type="Pfam" id="PF00483">
    <property type="entry name" value="NTP_transferase"/>
    <property type="match status" value="1"/>
</dbReference>
<sequence length="356" mass="37348">MKALVLAGGTGTRLRPFSHTMPKQLIPIANKPVLVHILEDIRALGITEVGIVVGAYAEDISTELGDGSALGVQITYLRQDAPRGLAHCVMIAGEFLGESDFVMYLGDNMLPQGIAGIVADFQAGGADAQLAVQRVADPRAFGVAELDGPQRVTRVVEKPVRPLSDLALIGVYVFSARVHEAVAAIGPSARGELEITDAVQWLVDEGHDVRASRYTGYWRDMGTVDDMLECNREMLRTLTPSVAGKADENSVLTGPVVIGEDSRVVGSRIIGPVSIGRGTLIEDSVVGPDTSIGDDCVLSGAGVTYSIVLNAATISGVDGIHGSVIGRAALVAAGTEAGRRHRLMVGDHASVHMLTT</sequence>
<reference evidence="2 3" key="1">
    <citation type="submission" date="2016-08" db="EMBL/GenBank/DDBJ databases">
        <title>Complete genome sequence of Streptomyces agglomeratus strain 6-3-2, a novel anti-MRSA actinomycete isolated from Wuli of Tebit, China.</title>
        <authorList>
            <person name="Chen X."/>
        </authorList>
    </citation>
    <scope>NUCLEOTIDE SEQUENCE [LARGE SCALE GENOMIC DNA]</scope>
    <source>
        <strain evidence="2 3">6-3-2</strain>
    </source>
</reference>
<evidence type="ECO:0000313" key="3">
    <source>
        <dbReference type="Proteomes" id="UP000095759"/>
    </source>
</evidence>
<keyword evidence="2" id="KW-0808">Transferase</keyword>
<dbReference type="InterPro" id="IPR029044">
    <property type="entry name" value="Nucleotide-diphossugar_trans"/>
</dbReference>
<organism evidence="2 3">
    <name type="scientific">Streptomyces agglomeratus</name>
    <dbReference type="NCBI Taxonomy" id="285458"/>
    <lineage>
        <taxon>Bacteria</taxon>
        <taxon>Bacillati</taxon>
        <taxon>Actinomycetota</taxon>
        <taxon>Actinomycetes</taxon>
        <taxon>Kitasatosporales</taxon>
        <taxon>Streptomycetaceae</taxon>
        <taxon>Streptomyces</taxon>
    </lineage>
</organism>
<gene>
    <name evidence="2" type="ORF">AS594_29400</name>
</gene>